<dbReference type="PROSITE" id="PS51297">
    <property type="entry name" value="K_BOX"/>
    <property type="match status" value="1"/>
</dbReference>
<evidence type="ECO:0000256" key="1">
    <source>
        <dbReference type="SAM" id="Coils"/>
    </source>
</evidence>
<evidence type="ECO:0000313" key="4">
    <source>
        <dbReference type="Proteomes" id="UP000653305"/>
    </source>
</evidence>
<dbReference type="InterPro" id="IPR002487">
    <property type="entry name" value="TF_Kbox"/>
</dbReference>
<dbReference type="GO" id="GO:0005634">
    <property type="term" value="C:nucleus"/>
    <property type="evidence" value="ECO:0007669"/>
    <property type="project" value="InterPro"/>
</dbReference>
<evidence type="ECO:0000313" key="3">
    <source>
        <dbReference type="EMBL" id="GFP86495.1"/>
    </source>
</evidence>
<dbReference type="EMBL" id="BMAC01000125">
    <property type="protein sequence ID" value="GFP86495.1"/>
    <property type="molecule type" value="Genomic_DNA"/>
</dbReference>
<organism evidence="3 4">
    <name type="scientific">Phtheirospermum japonicum</name>
    <dbReference type="NCBI Taxonomy" id="374723"/>
    <lineage>
        <taxon>Eukaryota</taxon>
        <taxon>Viridiplantae</taxon>
        <taxon>Streptophyta</taxon>
        <taxon>Embryophyta</taxon>
        <taxon>Tracheophyta</taxon>
        <taxon>Spermatophyta</taxon>
        <taxon>Magnoliopsida</taxon>
        <taxon>eudicotyledons</taxon>
        <taxon>Gunneridae</taxon>
        <taxon>Pentapetalae</taxon>
        <taxon>asterids</taxon>
        <taxon>lamiids</taxon>
        <taxon>Lamiales</taxon>
        <taxon>Orobanchaceae</taxon>
        <taxon>Orobanchaceae incertae sedis</taxon>
        <taxon>Phtheirospermum</taxon>
    </lineage>
</organism>
<feature type="domain" description="K-box" evidence="2">
    <location>
        <begin position="1"/>
        <end position="91"/>
    </location>
</feature>
<gene>
    <name evidence="3" type="ORF">PHJA_000793300</name>
</gene>
<keyword evidence="1" id="KW-0175">Coiled coil</keyword>
<dbReference type="Proteomes" id="UP000653305">
    <property type="component" value="Unassembled WGS sequence"/>
</dbReference>
<comment type="caution">
    <text evidence="3">The sequence shown here is derived from an EMBL/GenBank/DDBJ whole genome shotgun (WGS) entry which is preliminary data.</text>
</comment>
<proteinExistence type="predicted"/>
<name>A0A830BRW1_9LAMI</name>
<keyword evidence="4" id="KW-1185">Reference proteome</keyword>
<protein>
    <submittedName>
        <fullName evidence="3">Agamous-like mads-box protein agl19</fullName>
    </submittedName>
</protein>
<sequence length="118" mass="13748">MQHLKDETADLHTKIELLNDSKRKLLGESSDSCSVVELEEIEKQLERSLRNIRDRKKLLYKEQIDLLKEKEKILMKENAELRKKCKMLPLQLSINDPTNAMEVETALFIGLPETRTAN</sequence>
<dbReference type="GO" id="GO:0003700">
    <property type="term" value="F:DNA-binding transcription factor activity"/>
    <property type="evidence" value="ECO:0007669"/>
    <property type="project" value="InterPro"/>
</dbReference>
<dbReference type="Pfam" id="PF01486">
    <property type="entry name" value="K-box"/>
    <property type="match status" value="1"/>
</dbReference>
<reference evidence="3" key="1">
    <citation type="submission" date="2020-07" db="EMBL/GenBank/DDBJ databases">
        <title>Ethylene signaling mediates host invasion by parasitic plants.</title>
        <authorList>
            <person name="Yoshida S."/>
        </authorList>
    </citation>
    <scope>NUCLEOTIDE SEQUENCE</scope>
    <source>
        <strain evidence="3">Okayama</strain>
    </source>
</reference>
<dbReference type="OrthoDB" id="903546at2759"/>
<feature type="coiled-coil region" evidence="1">
    <location>
        <begin position="35"/>
        <end position="84"/>
    </location>
</feature>
<evidence type="ECO:0000259" key="2">
    <source>
        <dbReference type="PROSITE" id="PS51297"/>
    </source>
</evidence>
<accession>A0A830BRW1</accession>
<dbReference type="AlphaFoldDB" id="A0A830BRW1"/>